<dbReference type="InterPro" id="IPR018717">
    <property type="entry name" value="DUF2241"/>
</dbReference>
<gene>
    <name evidence="2" type="ORF">DU002_11640</name>
</gene>
<reference evidence="2 3" key="1">
    <citation type="submission" date="2018-07" db="EMBL/GenBank/DDBJ databases">
        <title>Corallincola holothuriorum sp. nov., a new facultative anaerobe isolated from sea cucumber Apostichopus japonicus.</title>
        <authorList>
            <person name="Xia H."/>
        </authorList>
    </citation>
    <scope>NUCLEOTIDE SEQUENCE [LARGE SCALE GENOMIC DNA]</scope>
    <source>
        <strain evidence="2 3">C4</strain>
    </source>
</reference>
<dbReference type="PANTHER" id="PTHR39199">
    <property type="entry name" value="BLR5128 PROTEIN"/>
    <property type="match status" value="1"/>
</dbReference>
<dbReference type="PANTHER" id="PTHR39199:SF1">
    <property type="entry name" value="BLR5128 PROTEIN"/>
    <property type="match status" value="1"/>
</dbReference>
<dbReference type="Gene3D" id="3.30.2130.10">
    <property type="entry name" value="VC0802-like"/>
    <property type="match status" value="1"/>
</dbReference>
<feature type="domain" description="DUF2241" evidence="1">
    <location>
        <begin position="3"/>
        <end position="72"/>
    </location>
</feature>
<dbReference type="InterPro" id="IPR045865">
    <property type="entry name" value="ACT-like_dom_sf"/>
</dbReference>
<evidence type="ECO:0000313" key="3">
    <source>
        <dbReference type="Proteomes" id="UP000252558"/>
    </source>
</evidence>
<dbReference type="SUPFAM" id="SSF55021">
    <property type="entry name" value="ACT-like"/>
    <property type="match status" value="2"/>
</dbReference>
<evidence type="ECO:0000313" key="2">
    <source>
        <dbReference type="EMBL" id="RCU49562.1"/>
    </source>
</evidence>
<dbReference type="Proteomes" id="UP000252558">
    <property type="component" value="Unassembled WGS sequence"/>
</dbReference>
<accession>A0A368NG66</accession>
<name>A0A368NG66_9GAMM</name>
<dbReference type="OrthoDB" id="517867at2"/>
<dbReference type="AlphaFoldDB" id="A0A368NG66"/>
<dbReference type="RefSeq" id="WP_114338557.1">
    <property type="nucleotide sequence ID" value="NZ_QPID01000006.1"/>
</dbReference>
<sequence length="132" mass="14114">MSAISDLDTLLKALSPSLSGVEYVFCHVGDAAYGDYADLFPVATFREKEGLTLVITKTEADVAEMGYQGVFRCITLDVHSSLEAVGLTAVVSSKLAEQGISANVIAAYYHDHVFVPVDRADDALAILNKLTT</sequence>
<dbReference type="Pfam" id="PF10000">
    <property type="entry name" value="ACT_3"/>
    <property type="match status" value="1"/>
</dbReference>
<protein>
    <submittedName>
        <fullName evidence="2">ACT domain-containing protein</fullName>
    </submittedName>
</protein>
<proteinExistence type="predicted"/>
<evidence type="ECO:0000259" key="1">
    <source>
        <dbReference type="Pfam" id="PF10000"/>
    </source>
</evidence>
<organism evidence="2 3">
    <name type="scientific">Corallincola holothuriorum</name>
    <dbReference type="NCBI Taxonomy" id="2282215"/>
    <lineage>
        <taxon>Bacteria</taxon>
        <taxon>Pseudomonadati</taxon>
        <taxon>Pseudomonadota</taxon>
        <taxon>Gammaproteobacteria</taxon>
        <taxon>Alteromonadales</taxon>
        <taxon>Psychromonadaceae</taxon>
        <taxon>Corallincola</taxon>
    </lineage>
</organism>
<dbReference type="EMBL" id="QPID01000006">
    <property type="protein sequence ID" value="RCU49562.1"/>
    <property type="molecule type" value="Genomic_DNA"/>
</dbReference>
<keyword evidence="3" id="KW-1185">Reference proteome</keyword>
<comment type="caution">
    <text evidence="2">The sequence shown here is derived from an EMBL/GenBank/DDBJ whole genome shotgun (WGS) entry which is preliminary data.</text>
</comment>